<evidence type="ECO:0000313" key="1">
    <source>
        <dbReference type="EMBL" id="KAF2485883.1"/>
    </source>
</evidence>
<evidence type="ECO:0000313" key="2">
    <source>
        <dbReference type="Proteomes" id="UP000799767"/>
    </source>
</evidence>
<accession>A0A6A6Q2J3</accession>
<organism evidence="1 2">
    <name type="scientific">Neohortaea acidophila</name>
    <dbReference type="NCBI Taxonomy" id="245834"/>
    <lineage>
        <taxon>Eukaryota</taxon>
        <taxon>Fungi</taxon>
        <taxon>Dikarya</taxon>
        <taxon>Ascomycota</taxon>
        <taxon>Pezizomycotina</taxon>
        <taxon>Dothideomycetes</taxon>
        <taxon>Dothideomycetidae</taxon>
        <taxon>Mycosphaerellales</taxon>
        <taxon>Teratosphaeriaceae</taxon>
        <taxon>Neohortaea</taxon>
    </lineage>
</organism>
<keyword evidence="2" id="KW-1185">Reference proteome</keyword>
<name>A0A6A6Q2J3_9PEZI</name>
<dbReference type="EMBL" id="MU001633">
    <property type="protein sequence ID" value="KAF2485883.1"/>
    <property type="molecule type" value="Genomic_DNA"/>
</dbReference>
<reference evidence="1" key="1">
    <citation type="journal article" date="2020" name="Stud. Mycol.">
        <title>101 Dothideomycetes genomes: a test case for predicting lifestyles and emergence of pathogens.</title>
        <authorList>
            <person name="Haridas S."/>
            <person name="Albert R."/>
            <person name="Binder M."/>
            <person name="Bloem J."/>
            <person name="Labutti K."/>
            <person name="Salamov A."/>
            <person name="Andreopoulos B."/>
            <person name="Baker S."/>
            <person name="Barry K."/>
            <person name="Bills G."/>
            <person name="Bluhm B."/>
            <person name="Cannon C."/>
            <person name="Castanera R."/>
            <person name="Culley D."/>
            <person name="Daum C."/>
            <person name="Ezra D."/>
            <person name="Gonzalez J."/>
            <person name="Henrissat B."/>
            <person name="Kuo A."/>
            <person name="Liang C."/>
            <person name="Lipzen A."/>
            <person name="Lutzoni F."/>
            <person name="Magnuson J."/>
            <person name="Mondo S."/>
            <person name="Nolan M."/>
            <person name="Ohm R."/>
            <person name="Pangilinan J."/>
            <person name="Park H.-J."/>
            <person name="Ramirez L."/>
            <person name="Alfaro M."/>
            <person name="Sun H."/>
            <person name="Tritt A."/>
            <person name="Yoshinaga Y."/>
            <person name="Zwiers L.-H."/>
            <person name="Turgeon B."/>
            <person name="Goodwin S."/>
            <person name="Spatafora J."/>
            <person name="Crous P."/>
            <person name="Grigoriev I."/>
        </authorList>
    </citation>
    <scope>NUCLEOTIDE SEQUENCE</scope>
    <source>
        <strain evidence="1">CBS 113389</strain>
    </source>
</reference>
<sequence length="136" mass="15093">MPISSHIPFLSATDEPREHPNVSLFPHLRMLHALRIRVDTGLPSHASDLLLSTLRILPFLGARRLLLPGVTRVFCGVGCSHGQHFLEVGKFYCTHQVSDETHEVFAERWPSLPTSLVGSSPRQPGLPSWLLGSRSL</sequence>
<dbReference type="RefSeq" id="XP_033592452.1">
    <property type="nucleotide sequence ID" value="XM_033729239.1"/>
</dbReference>
<dbReference type="GeneID" id="54470241"/>
<proteinExistence type="predicted"/>
<dbReference type="Proteomes" id="UP000799767">
    <property type="component" value="Unassembled WGS sequence"/>
</dbReference>
<dbReference type="AlphaFoldDB" id="A0A6A6Q2J3"/>
<protein>
    <submittedName>
        <fullName evidence="1">Uncharacterized protein</fullName>
    </submittedName>
</protein>
<gene>
    <name evidence="1" type="ORF">BDY17DRAFT_114706</name>
</gene>